<keyword evidence="3" id="KW-0560">Oxidoreductase</keyword>
<accession>A0A2G9UV33</accession>
<keyword evidence="6" id="KW-1185">Reference proteome</keyword>
<dbReference type="PANTHER" id="PTHR42808">
    <property type="entry name" value="HYDROXYSTEROID DEHYDROGENASE-LIKE PROTEIN 2"/>
    <property type="match status" value="1"/>
</dbReference>
<dbReference type="Pfam" id="PF02036">
    <property type="entry name" value="SCP2"/>
    <property type="match status" value="1"/>
</dbReference>
<comment type="similarity">
    <text evidence="1">Belongs to the short-chain dehydrogenases/reductases (SDR) family.</text>
</comment>
<dbReference type="SUPFAM" id="SSF55718">
    <property type="entry name" value="SCP-like"/>
    <property type="match status" value="1"/>
</dbReference>
<evidence type="ECO:0000259" key="4">
    <source>
        <dbReference type="Pfam" id="PF02036"/>
    </source>
</evidence>
<evidence type="ECO:0000313" key="6">
    <source>
        <dbReference type="Proteomes" id="UP000230423"/>
    </source>
</evidence>
<gene>
    <name evidence="5" type="ORF">TELCIR_03978</name>
</gene>
<proteinExistence type="inferred from homology"/>
<reference evidence="5 6" key="1">
    <citation type="submission" date="2015-09" db="EMBL/GenBank/DDBJ databases">
        <title>Draft genome of the parasitic nematode Teladorsagia circumcincta isolate WARC Sus (inbred).</title>
        <authorList>
            <person name="Mitreva M."/>
        </authorList>
    </citation>
    <scope>NUCLEOTIDE SEQUENCE [LARGE SCALE GENOMIC DNA]</scope>
    <source>
        <strain evidence="5 6">S</strain>
    </source>
</reference>
<dbReference type="AlphaFoldDB" id="A0A2G9UV33"/>
<name>A0A2G9UV33_TELCI</name>
<dbReference type="Proteomes" id="UP000230423">
    <property type="component" value="Unassembled WGS sequence"/>
</dbReference>
<dbReference type="Gene3D" id="3.30.1050.10">
    <property type="entry name" value="SCP2 sterol-binding domain"/>
    <property type="match status" value="1"/>
</dbReference>
<evidence type="ECO:0000256" key="1">
    <source>
        <dbReference type="ARBA" id="ARBA00006484"/>
    </source>
</evidence>
<dbReference type="OrthoDB" id="5327538at2759"/>
<dbReference type="EMBL" id="KZ345346">
    <property type="protein sequence ID" value="PIO74023.1"/>
    <property type="molecule type" value="Genomic_DNA"/>
</dbReference>
<keyword evidence="2" id="KW-0521">NADP</keyword>
<dbReference type="PANTHER" id="PTHR42808:SF3">
    <property type="entry name" value="HYDROXYSTEROID DEHYDROGENASE-LIKE PROTEIN 2"/>
    <property type="match status" value="1"/>
</dbReference>
<dbReference type="InterPro" id="IPR051935">
    <property type="entry name" value="HSDL2"/>
</dbReference>
<evidence type="ECO:0000256" key="3">
    <source>
        <dbReference type="ARBA" id="ARBA00023002"/>
    </source>
</evidence>
<evidence type="ECO:0000256" key="2">
    <source>
        <dbReference type="ARBA" id="ARBA00022857"/>
    </source>
</evidence>
<dbReference type="InterPro" id="IPR036527">
    <property type="entry name" value="SCP2_sterol-bd_dom_sf"/>
</dbReference>
<evidence type="ECO:0000313" key="5">
    <source>
        <dbReference type="EMBL" id="PIO74023.1"/>
    </source>
</evidence>
<dbReference type="InterPro" id="IPR003033">
    <property type="entry name" value="SCP2_sterol-bd_dom"/>
</dbReference>
<organism evidence="5 6">
    <name type="scientific">Teladorsagia circumcincta</name>
    <name type="common">Brown stomach worm</name>
    <name type="synonym">Ostertagia circumcincta</name>
    <dbReference type="NCBI Taxonomy" id="45464"/>
    <lineage>
        <taxon>Eukaryota</taxon>
        <taxon>Metazoa</taxon>
        <taxon>Ecdysozoa</taxon>
        <taxon>Nematoda</taxon>
        <taxon>Chromadorea</taxon>
        <taxon>Rhabditida</taxon>
        <taxon>Rhabditina</taxon>
        <taxon>Rhabditomorpha</taxon>
        <taxon>Strongyloidea</taxon>
        <taxon>Trichostrongylidae</taxon>
        <taxon>Teladorsagia</taxon>
    </lineage>
</organism>
<protein>
    <submittedName>
        <fullName evidence="5">SCP-2 sterol transfer family protein</fullName>
    </submittedName>
</protein>
<feature type="domain" description="SCP2" evidence="4">
    <location>
        <begin position="73"/>
        <end position="122"/>
    </location>
</feature>
<dbReference type="GO" id="GO:0016491">
    <property type="term" value="F:oxidoreductase activity"/>
    <property type="evidence" value="ECO:0007669"/>
    <property type="project" value="UniProtKB-KW"/>
</dbReference>
<sequence>MMNKKFDRGWNKRANFADAAKGAGFLGDDACLCQSLRESVQYQLASTIRGRVAEMLSDNGSGDANDPEDQVLVPATMTFTLAATDFAPMFTGKITPTNAFMSKKLKIKGDMTKALKLEGVLKKMNKSKL</sequence>
<dbReference type="GO" id="GO:0005739">
    <property type="term" value="C:mitochondrion"/>
    <property type="evidence" value="ECO:0007669"/>
    <property type="project" value="TreeGrafter"/>
</dbReference>